<dbReference type="EMBL" id="JAHRHJ020000011">
    <property type="protein sequence ID" value="KAH9295224.1"/>
    <property type="molecule type" value="Genomic_DNA"/>
</dbReference>
<evidence type="ECO:0000259" key="2">
    <source>
        <dbReference type="Pfam" id="PF24670"/>
    </source>
</evidence>
<feature type="region of interest" description="Disordered" evidence="1">
    <location>
        <begin position="75"/>
        <end position="198"/>
    </location>
</feature>
<feature type="compositionally biased region" description="Low complexity" evidence="1">
    <location>
        <begin position="113"/>
        <end position="140"/>
    </location>
</feature>
<dbReference type="InterPro" id="IPR056070">
    <property type="entry name" value="DUF7653"/>
</dbReference>
<protein>
    <recommendedName>
        <fullName evidence="2">DUF7653 domain-containing protein</fullName>
    </recommendedName>
</protein>
<feature type="domain" description="DUF7653" evidence="2">
    <location>
        <begin position="715"/>
        <end position="851"/>
    </location>
</feature>
<name>A0AA38F7F1_TAXCH</name>
<evidence type="ECO:0000313" key="4">
    <source>
        <dbReference type="Proteomes" id="UP000824469"/>
    </source>
</evidence>
<feature type="region of interest" description="Disordered" evidence="1">
    <location>
        <begin position="633"/>
        <end position="657"/>
    </location>
</feature>
<gene>
    <name evidence="3" type="ORF">KI387_038812</name>
</gene>
<feature type="compositionally biased region" description="Polar residues" evidence="1">
    <location>
        <begin position="183"/>
        <end position="198"/>
    </location>
</feature>
<organism evidence="3 4">
    <name type="scientific">Taxus chinensis</name>
    <name type="common">Chinese yew</name>
    <name type="synonym">Taxus wallichiana var. chinensis</name>
    <dbReference type="NCBI Taxonomy" id="29808"/>
    <lineage>
        <taxon>Eukaryota</taxon>
        <taxon>Viridiplantae</taxon>
        <taxon>Streptophyta</taxon>
        <taxon>Embryophyta</taxon>
        <taxon>Tracheophyta</taxon>
        <taxon>Spermatophyta</taxon>
        <taxon>Pinopsida</taxon>
        <taxon>Pinidae</taxon>
        <taxon>Conifers II</taxon>
        <taxon>Cupressales</taxon>
        <taxon>Taxaceae</taxon>
        <taxon>Taxus</taxon>
    </lineage>
</organism>
<proteinExistence type="predicted"/>
<accession>A0AA38F7F1</accession>
<dbReference type="PANTHER" id="PTHR47491:SF5">
    <property type="entry name" value="CAP-GLY DOMAIN LINKER"/>
    <property type="match status" value="1"/>
</dbReference>
<dbReference type="Proteomes" id="UP000824469">
    <property type="component" value="Unassembled WGS sequence"/>
</dbReference>
<keyword evidence="4" id="KW-1185">Reference proteome</keyword>
<sequence length="856" mass="97690">MTWSFSFFQVIASVSVMRRLFPLKPVSASNNNSNSTNLPNQRVDKDGPYFWEKGSDNLKENSLEFQMKRDYYSAKPRKNLSGGGNSNRSSPHSINHQMGPAIESSTPHRRSHSSASSIFSSDKNDSSLSDVSKSSASSTDGFVPSSKSTPPAAMRNGHSENRGAKVILTTRSTSVPKRRPEVNCSTPGNPPQSLSRSSSCRIMKVPADFLEFNFVGREEEDEDTHSLVSGKAQTEIVADNETILSSGRPPRSRLSGQENIHNGGVKRLIRSQSFKGTCESSPKLSGDLMSCTKNSSSSVGDKLSSRYQSARNVAERLVRSLPGKSKSKVTNFDPKSNFDTETVLLHCDGRIRREFLESFQASGSELGSYHNLGTGELSPSQSQRLCPQRGLNEERKFPTFQVQNVEGLSHHQGLTEVDGNRFQMWFDDDDKMDDTDEELERRAKVAQEQVVLLSKELESMNWYHYSRSDSVSAKTLELNAENLWQKLRKVSEEKRNLVLVVSSEIQSRMRERSAATEALRLMKGEMESCTKKMENDKNGLQQTLENEIDRRSNEWASMLEKIRSDERRLRDRVRDLAEQNVALQREVSSLTNREINSKTQVRESLQCMDDLRTKLANAENEIMQLRESLSESFKKTKQAEDDRDSIKRNYKEKERENSELQKSVVRLQRLCKDQERTIGGLWGGLDNEISDHSQDKDDYITKLRKEQLRLVGVEQALRKDLENCRWEADTLRHENTSLLERVRSREKITGFGLIKLDQELWDRLDGLQAQAFPLLDENARLSVKLLDYIKRNLSAFDVCEINEGEISNRRMETGQEWNHALELEMMVQSIRRKVDSWKKSVWMQKEILKEKISNIL</sequence>
<reference evidence="3 4" key="1">
    <citation type="journal article" date="2021" name="Nat. Plants">
        <title>The Taxus genome provides insights into paclitaxel biosynthesis.</title>
        <authorList>
            <person name="Xiong X."/>
            <person name="Gou J."/>
            <person name="Liao Q."/>
            <person name="Li Y."/>
            <person name="Zhou Q."/>
            <person name="Bi G."/>
            <person name="Li C."/>
            <person name="Du R."/>
            <person name="Wang X."/>
            <person name="Sun T."/>
            <person name="Guo L."/>
            <person name="Liang H."/>
            <person name="Lu P."/>
            <person name="Wu Y."/>
            <person name="Zhang Z."/>
            <person name="Ro D.K."/>
            <person name="Shang Y."/>
            <person name="Huang S."/>
            <person name="Yan J."/>
        </authorList>
    </citation>
    <scope>NUCLEOTIDE SEQUENCE [LARGE SCALE GENOMIC DNA]</scope>
    <source>
        <strain evidence="3">Ta-2019</strain>
    </source>
</reference>
<evidence type="ECO:0000313" key="3">
    <source>
        <dbReference type="EMBL" id="KAH9295224.1"/>
    </source>
</evidence>
<dbReference type="PANTHER" id="PTHR47491">
    <property type="entry name" value="CAP-GLY DOMAIN LINKER"/>
    <property type="match status" value="1"/>
</dbReference>
<feature type="compositionally biased region" description="Low complexity" evidence="1">
    <location>
        <begin position="27"/>
        <end position="40"/>
    </location>
</feature>
<dbReference type="OMA" id="ENCRWEA"/>
<dbReference type="AlphaFoldDB" id="A0AA38F7F1"/>
<feature type="compositionally biased region" description="Basic and acidic residues" evidence="1">
    <location>
        <begin position="42"/>
        <end position="51"/>
    </location>
</feature>
<comment type="caution">
    <text evidence="3">The sequence shown here is derived from an EMBL/GenBank/DDBJ whole genome shotgun (WGS) entry which is preliminary data.</text>
</comment>
<feature type="region of interest" description="Disordered" evidence="1">
    <location>
        <begin position="25"/>
        <end position="51"/>
    </location>
</feature>
<dbReference type="Pfam" id="PF24670">
    <property type="entry name" value="DUF7653"/>
    <property type="match status" value="1"/>
</dbReference>
<evidence type="ECO:0000256" key="1">
    <source>
        <dbReference type="SAM" id="MobiDB-lite"/>
    </source>
</evidence>